<dbReference type="PROSITE" id="PS51819">
    <property type="entry name" value="VOC"/>
    <property type="match status" value="2"/>
</dbReference>
<dbReference type="PANTHER" id="PTHR33993:SF14">
    <property type="entry name" value="GB|AAF24581.1"/>
    <property type="match status" value="1"/>
</dbReference>
<sequence length="279" mass="29730">MGEATGWYRRAYVDLHGMPSWADLASPDPRASKEFYSGLFGWGSYTLNADALGDYEVFTDGERESGVAGLQVLTDDTQPPSWTCYFRVDDVDASVGTVLAAGGHLRVDPVDVAHIARIALFADDQGAEFAVWQPGASGDTTVIGDRSAARWVELACRDVDRAERFYGAVFGWSAEKLDDPRFTYTRWSAGRVLVAGVVPMGGQWPAGHPSHWTPYFEAPDCAAATAEATAMGARVRLPPTTIAEGTISLMTDPVGVRFGVIAPKPPAGSAGLTSPAAGR</sequence>
<dbReference type="EMBL" id="JAXCEI010000010">
    <property type="protein sequence ID" value="MFA1541837.1"/>
    <property type="molecule type" value="Genomic_DNA"/>
</dbReference>
<dbReference type="PANTHER" id="PTHR33993">
    <property type="entry name" value="GLYOXALASE-RELATED"/>
    <property type="match status" value="1"/>
</dbReference>
<dbReference type="InterPro" id="IPR052164">
    <property type="entry name" value="Anthracycline_SecMetBiosynth"/>
</dbReference>
<keyword evidence="3" id="KW-1185">Reference proteome</keyword>
<accession>A0ABV4QF87</accession>
<dbReference type="SUPFAM" id="SSF54593">
    <property type="entry name" value="Glyoxalase/Bleomycin resistance protein/Dihydroxybiphenyl dioxygenase"/>
    <property type="match status" value="2"/>
</dbReference>
<dbReference type="RefSeq" id="WP_371951994.1">
    <property type="nucleotide sequence ID" value="NZ_JAXCEI010000010.1"/>
</dbReference>
<dbReference type="InterPro" id="IPR041581">
    <property type="entry name" value="Glyoxalase_6"/>
</dbReference>
<dbReference type="Proteomes" id="UP001569963">
    <property type="component" value="Unassembled WGS sequence"/>
</dbReference>
<dbReference type="InterPro" id="IPR029068">
    <property type="entry name" value="Glyas_Bleomycin-R_OHBP_Dase"/>
</dbReference>
<comment type="caution">
    <text evidence="2">The sequence shown here is derived from an EMBL/GenBank/DDBJ whole genome shotgun (WGS) entry which is preliminary data.</text>
</comment>
<dbReference type="InterPro" id="IPR037523">
    <property type="entry name" value="VOC_core"/>
</dbReference>
<feature type="domain" description="VOC" evidence="1">
    <location>
        <begin position="148"/>
        <end position="263"/>
    </location>
</feature>
<feature type="domain" description="VOC" evidence="1">
    <location>
        <begin position="17"/>
        <end position="134"/>
    </location>
</feature>
<gene>
    <name evidence="2" type="ORF">SM611_23150</name>
</gene>
<evidence type="ECO:0000313" key="3">
    <source>
        <dbReference type="Proteomes" id="UP001569963"/>
    </source>
</evidence>
<dbReference type="CDD" id="cd07247">
    <property type="entry name" value="SgaA_N_like"/>
    <property type="match status" value="2"/>
</dbReference>
<organism evidence="2 3">
    <name type="scientific">Actinomadura monticuli</name>
    <dbReference type="NCBI Taxonomy" id="3097367"/>
    <lineage>
        <taxon>Bacteria</taxon>
        <taxon>Bacillati</taxon>
        <taxon>Actinomycetota</taxon>
        <taxon>Actinomycetes</taxon>
        <taxon>Streptosporangiales</taxon>
        <taxon>Thermomonosporaceae</taxon>
        <taxon>Actinomadura</taxon>
    </lineage>
</organism>
<dbReference type="Pfam" id="PF18029">
    <property type="entry name" value="Glyoxalase_6"/>
    <property type="match status" value="1"/>
</dbReference>
<proteinExistence type="predicted"/>
<reference evidence="2 3" key="1">
    <citation type="submission" date="2023-11" db="EMBL/GenBank/DDBJ databases">
        <title>Actinomadura monticuli sp. nov., isolated from volcanic ash.</title>
        <authorList>
            <person name="Lee S.D."/>
            <person name="Yang H."/>
            <person name="Kim I.S."/>
        </authorList>
    </citation>
    <scope>NUCLEOTIDE SEQUENCE [LARGE SCALE GENOMIC DNA]</scope>
    <source>
        <strain evidence="2 3">DLS-62</strain>
    </source>
</reference>
<evidence type="ECO:0000259" key="1">
    <source>
        <dbReference type="PROSITE" id="PS51819"/>
    </source>
</evidence>
<evidence type="ECO:0000313" key="2">
    <source>
        <dbReference type="EMBL" id="MFA1541837.1"/>
    </source>
</evidence>
<name>A0ABV4QF87_9ACTN</name>
<dbReference type="Gene3D" id="3.10.180.10">
    <property type="entry name" value="2,3-Dihydroxybiphenyl 1,2-Dioxygenase, domain 1"/>
    <property type="match status" value="2"/>
</dbReference>
<protein>
    <submittedName>
        <fullName evidence="2">VOC family protein</fullName>
    </submittedName>
</protein>